<feature type="region of interest" description="Disordered" evidence="1">
    <location>
        <begin position="127"/>
        <end position="197"/>
    </location>
</feature>
<feature type="compositionally biased region" description="Low complexity" evidence="1">
    <location>
        <begin position="127"/>
        <end position="172"/>
    </location>
</feature>
<accession>A0A8C4Q8W2</accession>
<keyword evidence="2" id="KW-0472">Membrane</keyword>
<dbReference type="Pfam" id="PF01390">
    <property type="entry name" value="SEA"/>
    <property type="match status" value="1"/>
</dbReference>
<proteinExistence type="predicted"/>
<dbReference type="SMART" id="SM00200">
    <property type="entry name" value="SEA"/>
    <property type="match status" value="1"/>
</dbReference>
<dbReference type="Gene3D" id="3.30.70.960">
    <property type="entry name" value="SEA domain"/>
    <property type="match status" value="1"/>
</dbReference>
<protein>
    <recommendedName>
        <fullName evidence="3">SEA domain-containing protein</fullName>
    </recommendedName>
</protein>
<evidence type="ECO:0000259" key="3">
    <source>
        <dbReference type="PROSITE" id="PS50024"/>
    </source>
</evidence>
<feature type="region of interest" description="Disordered" evidence="1">
    <location>
        <begin position="348"/>
        <end position="419"/>
    </location>
</feature>
<dbReference type="InterPro" id="IPR000082">
    <property type="entry name" value="SEA_dom"/>
</dbReference>
<feature type="compositionally biased region" description="Low complexity" evidence="1">
    <location>
        <begin position="97"/>
        <end position="109"/>
    </location>
</feature>
<dbReference type="AlphaFoldDB" id="A0A8C4Q8W2"/>
<evidence type="ECO:0000313" key="4">
    <source>
        <dbReference type="Ensembl" id="ENSEBUP00000011758.1"/>
    </source>
</evidence>
<dbReference type="Proteomes" id="UP000694388">
    <property type="component" value="Unplaced"/>
</dbReference>
<name>A0A8C4Q8W2_EPTBU</name>
<sequence>MFAMELVGRDGAGLRPSRAFPLHLSASCLLLVCSVQLSLQVSSSTLEMTVTSENVRTTTEQVISIPSTPFDKTTREHTAENTVTVSSSSSQHSTIKSQPASSTLQSSSSIVPSLHTTPIFTSFETMESTSSTTLLSDQTSSLSSRYSETSAQDTISTSNMPSSSSTPTSTSSVQVEHSTGESYVTPSTITVNPSTDWQMENISTTEYSSLTLSSTSVAPTETETISVNTSNLDSETTTLTTDEVKTDGAATSDTFFTTSSISTSGFSLGSSTEPNVSTRSATSLSASTDSSIATEASTDSQMFSTSSSSTEDQKSTGLFGKVSTTVENISPALTMRSSTAEGLGTTLESTQEMSISTSTVDDELLSSSSSRNTQAASSMPASTLLVVSTDGTSPVSDSKTKTSMEVSSIGTPTTETISSMGTSIKESTGTSDVSSTLTTLLSPIFSIQTSTVGDESTAITSEVTDSLHSPATAEINVTDNVVSDPTDHVQTSRMSPTVESTSSEKQQTSLTVLPPTNTHTVDTTSIATAKDTPSTAAAMATFDLLFKITSTTFTSSLNDSSSEDYKNFTKTIEKSINEIYSSFYDFRANKVTRLWAGSINVDTLLYFDGVVSETAVNDQFLKNTYSGTKLGNYTVDPTSIQVKYVPQSGTTGASASTSITTGLPPWPTVSPFPPWAVALVVVTAVSLFLNIVLFITLVVYLIRHYKYNVYNSSYNPSEHHKSYPMYSTSSTLHKDRISFPENDKPYPTTLYENGATALSYTSLQNDSTL</sequence>
<keyword evidence="2" id="KW-0812">Transmembrane</keyword>
<feature type="region of interest" description="Disordered" evidence="1">
    <location>
        <begin position="483"/>
        <end position="517"/>
    </location>
</feature>
<organism evidence="4 5">
    <name type="scientific">Eptatretus burgeri</name>
    <name type="common">Inshore hagfish</name>
    <dbReference type="NCBI Taxonomy" id="7764"/>
    <lineage>
        <taxon>Eukaryota</taxon>
        <taxon>Metazoa</taxon>
        <taxon>Chordata</taxon>
        <taxon>Craniata</taxon>
        <taxon>Vertebrata</taxon>
        <taxon>Cyclostomata</taxon>
        <taxon>Myxini</taxon>
        <taxon>Myxiniformes</taxon>
        <taxon>Myxinidae</taxon>
        <taxon>Eptatretinae</taxon>
        <taxon>Eptatretus</taxon>
    </lineage>
</organism>
<feature type="region of interest" description="Disordered" evidence="1">
    <location>
        <begin position="263"/>
        <end position="316"/>
    </location>
</feature>
<dbReference type="SUPFAM" id="SSF82671">
    <property type="entry name" value="SEA domain"/>
    <property type="match status" value="1"/>
</dbReference>
<feature type="compositionally biased region" description="Low complexity" evidence="1">
    <location>
        <begin position="263"/>
        <end position="310"/>
    </location>
</feature>
<evidence type="ECO:0000256" key="1">
    <source>
        <dbReference type="SAM" id="MobiDB-lite"/>
    </source>
</evidence>
<feature type="compositionally biased region" description="Low complexity" evidence="1">
    <location>
        <begin position="365"/>
        <end position="378"/>
    </location>
</feature>
<keyword evidence="2" id="KW-1133">Transmembrane helix</keyword>
<reference evidence="4" key="2">
    <citation type="submission" date="2025-09" db="UniProtKB">
        <authorList>
            <consortium name="Ensembl"/>
        </authorList>
    </citation>
    <scope>IDENTIFICATION</scope>
</reference>
<evidence type="ECO:0000256" key="2">
    <source>
        <dbReference type="SAM" id="Phobius"/>
    </source>
</evidence>
<feature type="transmembrane region" description="Helical" evidence="2">
    <location>
        <begin position="675"/>
        <end position="702"/>
    </location>
</feature>
<keyword evidence="5" id="KW-1185">Reference proteome</keyword>
<feature type="region of interest" description="Disordered" evidence="1">
    <location>
        <begin position="69"/>
        <end position="109"/>
    </location>
</feature>
<feature type="compositionally biased region" description="Polar residues" evidence="1">
    <location>
        <begin position="173"/>
        <end position="197"/>
    </location>
</feature>
<dbReference type="PROSITE" id="PS50024">
    <property type="entry name" value="SEA"/>
    <property type="match status" value="1"/>
</dbReference>
<dbReference type="InterPro" id="IPR036364">
    <property type="entry name" value="SEA_dom_sf"/>
</dbReference>
<dbReference type="Ensembl" id="ENSEBUT00000012333.1">
    <property type="protein sequence ID" value="ENSEBUP00000011758.1"/>
    <property type="gene ID" value="ENSEBUG00000007528.1"/>
</dbReference>
<reference evidence="4" key="1">
    <citation type="submission" date="2025-08" db="UniProtKB">
        <authorList>
            <consortium name="Ensembl"/>
        </authorList>
    </citation>
    <scope>IDENTIFICATION</scope>
</reference>
<feature type="compositionally biased region" description="Polar residues" evidence="1">
    <location>
        <begin position="379"/>
        <end position="419"/>
    </location>
</feature>
<feature type="domain" description="SEA" evidence="3">
    <location>
        <begin position="538"/>
        <end position="647"/>
    </location>
</feature>
<evidence type="ECO:0000313" key="5">
    <source>
        <dbReference type="Proteomes" id="UP000694388"/>
    </source>
</evidence>